<gene>
    <name evidence="1" type="ORF">ACFSW4_15090</name>
</gene>
<evidence type="ECO:0008006" key="3">
    <source>
        <dbReference type="Google" id="ProtNLM"/>
    </source>
</evidence>
<name>A0ABW5QER7_9BACI</name>
<organism evidence="1 2">
    <name type="scientific">Piscibacillus salipiscarius</name>
    <dbReference type="NCBI Taxonomy" id="299480"/>
    <lineage>
        <taxon>Bacteria</taxon>
        <taxon>Bacillati</taxon>
        <taxon>Bacillota</taxon>
        <taxon>Bacilli</taxon>
        <taxon>Bacillales</taxon>
        <taxon>Bacillaceae</taxon>
        <taxon>Piscibacillus</taxon>
    </lineage>
</organism>
<keyword evidence="2" id="KW-1185">Reference proteome</keyword>
<accession>A0ABW5QER7</accession>
<comment type="caution">
    <text evidence="1">The sequence shown here is derived from an EMBL/GenBank/DDBJ whole genome shotgun (WGS) entry which is preliminary data.</text>
</comment>
<evidence type="ECO:0000313" key="1">
    <source>
        <dbReference type="EMBL" id="MFD2640192.1"/>
    </source>
</evidence>
<evidence type="ECO:0000313" key="2">
    <source>
        <dbReference type="Proteomes" id="UP001597452"/>
    </source>
</evidence>
<dbReference type="RefSeq" id="WP_377330288.1">
    <property type="nucleotide sequence ID" value="NZ_JBHUMZ010000052.1"/>
</dbReference>
<protein>
    <recommendedName>
        <fullName evidence="3">NERD domain-containing protein</fullName>
    </recommendedName>
</protein>
<reference evidence="2" key="1">
    <citation type="journal article" date="2019" name="Int. J. Syst. Evol. Microbiol.">
        <title>The Global Catalogue of Microorganisms (GCM) 10K type strain sequencing project: providing services to taxonomists for standard genome sequencing and annotation.</title>
        <authorList>
            <consortium name="The Broad Institute Genomics Platform"/>
            <consortium name="The Broad Institute Genome Sequencing Center for Infectious Disease"/>
            <person name="Wu L."/>
            <person name="Ma J."/>
        </authorList>
    </citation>
    <scope>NUCLEOTIDE SEQUENCE [LARGE SCALE GENOMIC DNA]</scope>
    <source>
        <strain evidence="2">TISTR 1571</strain>
    </source>
</reference>
<dbReference type="Proteomes" id="UP001597452">
    <property type="component" value="Unassembled WGS sequence"/>
</dbReference>
<sequence>MFEIGKVLSSLSSHRPIFHSEADFQHALAWEIKQYYPDSDLRLETKVHGKDSKIYLDLLVVHNKEKIAIELKYKTKALIQNVNNEEYVLNQQGAHDTGRYDVLKDFQRVEHMIENGVVDKGYVIFLTNDPSYYQPPNSYRNTVDKDFRIHFGQKVNGELSWADNTGEGTKKGREKAISLLGDYEMEWSTYSKVNEFNNGHFRYICIPMTINSDIAKSASKMTNLI</sequence>
<dbReference type="EMBL" id="JBHUMZ010000052">
    <property type="protein sequence ID" value="MFD2640192.1"/>
    <property type="molecule type" value="Genomic_DNA"/>
</dbReference>
<proteinExistence type="predicted"/>